<keyword evidence="8 9" id="KW-0472">Membrane</keyword>
<evidence type="ECO:0000256" key="2">
    <source>
        <dbReference type="ARBA" id="ARBA00022448"/>
    </source>
</evidence>
<evidence type="ECO:0000313" key="13">
    <source>
        <dbReference type="Proteomes" id="UP000019484"/>
    </source>
</evidence>
<evidence type="ECO:0000256" key="7">
    <source>
        <dbReference type="ARBA" id="ARBA00022989"/>
    </source>
</evidence>
<dbReference type="CDD" id="cd03244">
    <property type="entry name" value="ABCC_MRP_domain2"/>
    <property type="match status" value="1"/>
</dbReference>
<evidence type="ECO:0000313" key="12">
    <source>
        <dbReference type="EMBL" id="EXJ90486.1"/>
    </source>
</evidence>
<feature type="transmembrane region" description="Helical" evidence="9">
    <location>
        <begin position="204"/>
        <end position="223"/>
    </location>
</feature>
<dbReference type="eggNOG" id="KOG0054">
    <property type="taxonomic scope" value="Eukaryota"/>
</dbReference>
<dbReference type="SMART" id="SM00382">
    <property type="entry name" value="AAA"/>
    <property type="match status" value="2"/>
</dbReference>
<dbReference type="InterPro" id="IPR003593">
    <property type="entry name" value="AAA+_ATPase"/>
</dbReference>
<evidence type="ECO:0000259" key="10">
    <source>
        <dbReference type="PROSITE" id="PS50893"/>
    </source>
</evidence>
<dbReference type="RefSeq" id="XP_007722680.1">
    <property type="nucleotide sequence ID" value="XM_007724490.1"/>
</dbReference>
<evidence type="ECO:0000256" key="5">
    <source>
        <dbReference type="ARBA" id="ARBA00022741"/>
    </source>
</evidence>
<keyword evidence="6" id="KW-0067">ATP-binding</keyword>
<dbReference type="GeneID" id="19158479"/>
<feature type="transmembrane region" description="Helical" evidence="9">
    <location>
        <begin position="846"/>
        <end position="874"/>
    </location>
</feature>
<organism evidence="12 13">
    <name type="scientific">Capronia coronata CBS 617.96</name>
    <dbReference type="NCBI Taxonomy" id="1182541"/>
    <lineage>
        <taxon>Eukaryota</taxon>
        <taxon>Fungi</taxon>
        <taxon>Dikarya</taxon>
        <taxon>Ascomycota</taxon>
        <taxon>Pezizomycotina</taxon>
        <taxon>Eurotiomycetes</taxon>
        <taxon>Chaetothyriomycetidae</taxon>
        <taxon>Chaetothyriales</taxon>
        <taxon>Herpotrichiellaceae</taxon>
        <taxon>Capronia</taxon>
    </lineage>
</organism>
<dbReference type="Proteomes" id="UP000019484">
    <property type="component" value="Unassembled WGS sequence"/>
</dbReference>
<dbReference type="GO" id="GO:0016887">
    <property type="term" value="F:ATP hydrolysis activity"/>
    <property type="evidence" value="ECO:0007669"/>
    <property type="project" value="InterPro"/>
</dbReference>
<feature type="transmembrane region" description="Helical" evidence="9">
    <location>
        <begin position="758"/>
        <end position="783"/>
    </location>
</feature>
<dbReference type="GO" id="GO:0140359">
    <property type="term" value="F:ABC-type transporter activity"/>
    <property type="evidence" value="ECO:0007669"/>
    <property type="project" value="InterPro"/>
</dbReference>
<reference evidence="12 13" key="1">
    <citation type="submission" date="2013-03" db="EMBL/GenBank/DDBJ databases">
        <title>The Genome Sequence of Capronia coronata CBS 617.96.</title>
        <authorList>
            <consortium name="The Broad Institute Genomics Platform"/>
            <person name="Cuomo C."/>
            <person name="de Hoog S."/>
            <person name="Gorbushina A."/>
            <person name="Walker B."/>
            <person name="Young S.K."/>
            <person name="Zeng Q."/>
            <person name="Gargeya S."/>
            <person name="Fitzgerald M."/>
            <person name="Haas B."/>
            <person name="Abouelleil A."/>
            <person name="Allen A.W."/>
            <person name="Alvarado L."/>
            <person name="Arachchi H.M."/>
            <person name="Berlin A.M."/>
            <person name="Chapman S.B."/>
            <person name="Gainer-Dewar J."/>
            <person name="Goldberg J."/>
            <person name="Griggs A."/>
            <person name="Gujja S."/>
            <person name="Hansen M."/>
            <person name="Howarth C."/>
            <person name="Imamovic A."/>
            <person name="Ireland A."/>
            <person name="Larimer J."/>
            <person name="McCowan C."/>
            <person name="Murphy C."/>
            <person name="Pearson M."/>
            <person name="Poon T.W."/>
            <person name="Priest M."/>
            <person name="Roberts A."/>
            <person name="Saif S."/>
            <person name="Shea T."/>
            <person name="Sisk P."/>
            <person name="Sykes S."/>
            <person name="Wortman J."/>
            <person name="Nusbaum C."/>
            <person name="Birren B."/>
        </authorList>
    </citation>
    <scope>NUCLEOTIDE SEQUENCE [LARGE SCALE GENOMIC DNA]</scope>
    <source>
        <strain evidence="12 13">CBS 617.96</strain>
    </source>
</reference>
<dbReference type="FunFam" id="3.40.50.300:FF:000838">
    <property type="entry name" value="ABC multidrug transporter (Eurofung)"/>
    <property type="match status" value="1"/>
</dbReference>
<dbReference type="PROSITE" id="PS50929">
    <property type="entry name" value="ABC_TM1F"/>
    <property type="match status" value="2"/>
</dbReference>
<feature type="domain" description="ABC transporter" evidence="10">
    <location>
        <begin position="1038"/>
        <end position="1273"/>
    </location>
</feature>
<name>W9YMN1_9EURO</name>
<dbReference type="CDD" id="cd18596">
    <property type="entry name" value="ABC_6TM_VMR1_D1_like"/>
    <property type="match status" value="1"/>
</dbReference>
<dbReference type="PANTHER" id="PTHR24223">
    <property type="entry name" value="ATP-BINDING CASSETTE SUB-FAMILY C"/>
    <property type="match status" value="1"/>
</dbReference>
<dbReference type="Gene3D" id="3.40.50.300">
    <property type="entry name" value="P-loop containing nucleotide triphosphate hydrolases"/>
    <property type="match status" value="2"/>
</dbReference>
<protein>
    <recommendedName>
        <fullName evidence="14">ATPase</fullName>
    </recommendedName>
</protein>
<keyword evidence="3 9" id="KW-0812">Transmembrane</keyword>
<feature type="transmembrane region" description="Helical" evidence="9">
    <location>
        <begin position="92"/>
        <end position="116"/>
    </location>
</feature>
<evidence type="ECO:0000259" key="11">
    <source>
        <dbReference type="PROSITE" id="PS50929"/>
    </source>
</evidence>
<keyword evidence="5" id="KW-0547">Nucleotide-binding</keyword>
<feature type="domain" description="ABC transmembrane type-1" evidence="11">
    <location>
        <begin position="93"/>
        <end position="373"/>
    </location>
</feature>
<keyword evidence="2" id="KW-0813">Transport</keyword>
<dbReference type="InterPro" id="IPR003439">
    <property type="entry name" value="ABC_transporter-like_ATP-bd"/>
</dbReference>
<accession>W9YMN1</accession>
<dbReference type="HOGENOM" id="CLU_000604_27_6_1"/>
<dbReference type="Pfam" id="PF00005">
    <property type="entry name" value="ABC_tran"/>
    <property type="match status" value="2"/>
</dbReference>
<dbReference type="PANTHER" id="PTHR24223:SF464">
    <property type="entry name" value="ABC-TYPE TRANSPORTER CICA"/>
    <property type="match status" value="1"/>
</dbReference>
<feature type="transmembrane region" description="Helical" evidence="9">
    <location>
        <begin position="718"/>
        <end position="746"/>
    </location>
</feature>
<dbReference type="PROSITE" id="PS50893">
    <property type="entry name" value="ABC_TRANSPORTER_2"/>
    <property type="match status" value="2"/>
</dbReference>
<dbReference type="SUPFAM" id="SSF90123">
    <property type="entry name" value="ABC transporter transmembrane region"/>
    <property type="match status" value="2"/>
</dbReference>
<dbReference type="EMBL" id="AMWN01000003">
    <property type="protein sequence ID" value="EXJ90486.1"/>
    <property type="molecule type" value="Genomic_DNA"/>
</dbReference>
<evidence type="ECO:0000256" key="1">
    <source>
        <dbReference type="ARBA" id="ARBA00004141"/>
    </source>
</evidence>
<evidence type="ECO:0000256" key="3">
    <source>
        <dbReference type="ARBA" id="ARBA00022692"/>
    </source>
</evidence>
<dbReference type="InterPro" id="IPR011527">
    <property type="entry name" value="ABC1_TM_dom"/>
</dbReference>
<evidence type="ECO:0000256" key="6">
    <source>
        <dbReference type="ARBA" id="ARBA00022840"/>
    </source>
</evidence>
<dbReference type="GO" id="GO:0005524">
    <property type="term" value="F:ATP binding"/>
    <property type="evidence" value="ECO:0007669"/>
    <property type="project" value="UniProtKB-KW"/>
</dbReference>
<evidence type="ECO:0000256" key="9">
    <source>
        <dbReference type="SAM" id="Phobius"/>
    </source>
</evidence>
<dbReference type="Gene3D" id="1.20.1560.10">
    <property type="entry name" value="ABC transporter type 1, transmembrane domain"/>
    <property type="match status" value="2"/>
</dbReference>
<comment type="subcellular location">
    <subcellularLocation>
        <location evidence="1">Membrane</location>
        <topology evidence="1">Multi-pass membrane protein</topology>
    </subcellularLocation>
</comment>
<dbReference type="InterPro" id="IPR036640">
    <property type="entry name" value="ABC1_TM_sf"/>
</dbReference>
<dbReference type="CDD" id="cd18604">
    <property type="entry name" value="ABC_6TM_VMR1_D2_like"/>
    <property type="match status" value="1"/>
</dbReference>
<feature type="domain" description="ABC transmembrane type-1" evidence="11">
    <location>
        <begin position="722"/>
        <end position="999"/>
    </location>
</feature>
<dbReference type="SUPFAM" id="SSF52540">
    <property type="entry name" value="P-loop containing nucleoside triphosphate hydrolases"/>
    <property type="match status" value="2"/>
</dbReference>
<evidence type="ECO:0008006" key="14">
    <source>
        <dbReference type="Google" id="ProtNLM"/>
    </source>
</evidence>
<dbReference type="GO" id="GO:0016020">
    <property type="term" value="C:membrane"/>
    <property type="evidence" value="ECO:0007669"/>
    <property type="project" value="UniProtKB-SubCell"/>
</dbReference>
<dbReference type="GO" id="GO:0005737">
    <property type="term" value="C:cytoplasm"/>
    <property type="evidence" value="ECO:0007669"/>
    <property type="project" value="UniProtKB-ARBA"/>
</dbReference>
<comment type="caution">
    <text evidence="12">The sequence shown here is derived from an EMBL/GenBank/DDBJ whole genome shotgun (WGS) entry which is preliminary data.</text>
</comment>
<feature type="domain" description="ABC transporter" evidence="10">
    <location>
        <begin position="402"/>
        <end position="647"/>
    </location>
</feature>
<dbReference type="OrthoDB" id="6500128at2759"/>
<evidence type="ECO:0000256" key="4">
    <source>
        <dbReference type="ARBA" id="ARBA00022737"/>
    </source>
</evidence>
<dbReference type="InterPro" id="IPR017871">
    <property type="entry name" value="ABC_transporter-like_CS"/>
</dbReference>
<dbReference type="Pfam" id="PF00664">
    <property type="entry name" value="ABC_membrane"/>
    <property type="match status" value="2"/>
</dbReference>
<dbReference type="FunFam" id="1.20.1560.10:FF:000013">
    <property type="entry name" value="ABC transporter C family member 2"/>
    <property type="match status" value="1"/>
</dbReference>
<dbReference type="PROSITE" id="PS00211">
    <property type="entry name" value="ABC_TRANSPORTER_1"/>
    <property type="match status" value="2"/>
</dbReference>
<sequence>MVAALTPFHSETTGRRKHPYERCSPISRWWFYSYMSPFVSEGYRRNGDLRLDGLPLTKPHSEPSLWLEAFIAARSQGRSTGHALWKLLRGRLILMALMMVLCGITEYMGAMGLRWLLLYLQDPERALFRPWFAILLFGIGPIVRGLCMQTFEYLSTHSIGNLKAMIISAVYERLLASPLSKTLDIGRIQNHVLVDIDKLATLRYTVMALFMVPVQLLVASLMLYDAVGWAYLPGLALLLCTRYPLSKLISTSLGAVQSCILNNSDGRIAKITESIRAITTITMLGQAKPFIDQISKIRNQELQAIWNKAQILAAAESTSEGLVVVSLALCLGLHTLVRGKKLDADIAFVMVAVFNLIKNMLNLAVVGASQYTQAITSLQRISSFLDSGELVYDAENEGGETLPKENLLHADGNKRFDNRSGESAASLLTKGGLNIISGETGYHMSSSVALTLLSIHRSGKSTLLQNLLSRESGDMEDLAIDISSFSSISYVPQRPWLHSGTIRDNIIFNSPWMPDRYAETLRVCGLDVDLAIMEDGDMTDVGEGGTGISGGQRQRVNLARAVYANTETIILDDVLSALDAITARWVTDKCILGQILKDRTVILVTDSPMCLEVADTIVYTEHGRIREIWHRKVQDESGHAPTVSIRAKAMSEPESSVPGSLEDVDASLLDVDPSEEAFLIGEGTNANMIRGADKSEQIRDGLIGQAYVFRYIRMFGHWLYILVTAVVIIAAQAIDIGLPFCISLWSQSYNKTTKVRDGVYLGIYSGLGTCRVFITAASLLLVYRGAWKVGRREHTQLLNTIFGATYGWLVTTPAGQIINRFVSDMVSLDDTLISALRPVLETYLSIGFRILTVSFLIPSFLIPSVTFVSLAIFIGKRYMYAFTASKRLYAISLSALFHNITETASGLTTVRAFRAELASRVRFQKQVEQHVRAWQAVSDCQRWLAVRMDMCTSLTAFSAAILAYSHAGSDPSIVGFSLTTSTSLCTALLYLTYLSTLLEVEMNSLQRIEDYIHDVLQEDRRGNPDHPVGKGWPHRGKVSIQDLTVGYALDGQAVLKGASLEVEAGECVALVGRTGSGKSSLALSMLRLTTKYSGSIKIDGVGIEHIEADLLRRRISLIPQNPAIFEGTLRFNMDLCGQQDDATLNSILQQVKVQSASDVSTPLTLDYHVTSGGENFSQGQRQLISLARAMAAQSKVVVIDEATANLDPISEERIQALIRQNLRDCTIIAIAHRLKTVLDFDKVVVLKEGRIVEAGVPRDLVESRRGEFYSMLCQQTVKANDLVG</sequence>
<keyword evidence="4" id="KW-0677">Repeat</keyword>
<proteinExistence type="predicted"/>
<dbReference type="InterPro" id="IPR050173">
    <property type="entry name" value="ABC_transporter_C-like"/>
</dbReference>
<feature type="transmembrane region" description="Helical" evidence="9">
    <location>
        <begin position="128"/>
        <end position="147"/>
    </location>
</feature>
<evidence type="ECO:0000256" key="8">
    <source>
        <dbReference type="ARBA" id="ARBA00023136"/>
    </source>
</evidence>
<keyword evidence="7 9" id="KW-1133">Transmembrane helix</keyword>
<dbReference type="InterPro" id="IPR027417">
    <property type="entry name" value="P-loop_NTPase"/>
</dbReference>
<gene>
    <name evidence="12" type="ORF">A1O1_03589</name>
</gene>
<keyword evidence="13" id="KW-1185">Reference proteome</keyword>
<feature type="transmembrane region" description="Helical" evidence="9">
    <location>
        <begin position="795"/>
        <end position="818"/>
    </location>
</feature>
<dbReference type="STRING" id="1182541.W9YMN1"/>